<keyword evidence="5" id="KW-0571">Peptide transport</keyword>
<organism evidence="10 11">
    <name type="scientific">Parathielavia appendiculata</name>
    <dbReference type="NCBI Taxonomy" id="2587402"/>
    <lineage>
        <taxon>Eukaryota</taxon>
        <taxon>Fungi</taxon>
        <taxon>Dikarya</taxon>
        <taxon>Ascomycota</taxon>
        <taxon>Pezizomycotina</taxon>
        <taxon>Sordariomycetes</taxon>
        <taxon>Sordariomycetidae</taxon>
        <taxon>Sordariales</taxon>
        <taxon>Chaetomiaceae</taxon>
        <taxon>Parathielavia</taxon>
    </lineage>
</organism>
<feature type="transmembrane region" description="Helical" evidence="9">
    <location>
        <begin position="293"/>
        <end position="314"/>
    </location>
</feature>
<keyword evidence="7 9" id="KW-1133">Transmembrane helix</keyword>
<feature type="transmembrane region" description="Helical" evidence="9">
    <location>
        <begin position="214"/>
        <end position="232"/>
    </location>
</feature>
<feature type="transmembrane region" description="Helical" evidence="9">
    <location>
        <begin position="648"/>
        <end position="668"/>
    </location>
</feature>
<feature type="transmembrane region" description="Helical" evidence="9">
    <location>
        <begin position="151"/>
        <end position="173"/>
    </location>
</feature>
<dbReference type="InterPro" id="IPR004648">
    <property type="entry name" value="Oligpept_transpt"/>
</dbReference>
<feature type="transmembrane region" description="Helical" evidence="9">
    <location>
        <begin position="420"/>
        <end position="441"/>
    </location>
</feature>
<comment type="similarity">
    <text evidence="2">Belongs to the oligopeptide OPT transporter family.</text>
</comment>
<dbReference type="InterPro" id="IPR004813">
    <property type="entry name" value="OPT"/>
</dbReference>
<dbReference type="PANTHER" id="PTHR22601">
    <property type="entry name" value="ISP4 LIKE PROTEIN"/>
    <property type="match status" value="1"/>
</dbReference>
<comment type="subcellular location">
    <subcellularLocation>
        <location evidence="1">Membrane</location>
        <topology evidence="1">Multi-pass membrane protein</topology>
    </subcellularLocation>
</comment>
<evidence type="ECO:0000256" key="5">
    <source>
        <dbReference type="ARBA" id="ARBA00022856"/>
    </source>
</evidence>
<reference evidence="10" key="2">
    <citation type="submission" date="2023-05" db="EMBL/GenBank/DDBJ databases">
        <authorList>
            <consortium name="Lawrence Berkeley National Laboratory"/>
            <person name="Steindorff A."/>
            <person name="Hensen N."/>
            <person name="Bonometti L."/>
            <person name="Westerberg I."/>
            <person name="Brannstrom I.O."/>
            <person name="Guillou S."/>
            <person name="Cros-Aarteil S."/>
            <person name="Calhoun S."/>
            <person name="Haridas S."/>
            <person name="Kuo A."/>
            <person name="Mondo S."/>
            <person name="Pangilinan J."/>
            <person name="Riley R."/>
            <person name="Labutti K."/>
            <person name="Andreopoulos B."/>
            <person name="Lipzen A."/>
            <person name="Chen C."/>
            <person name="Yanf M."/>
            <person name="Daum C."/>
            <person name="Ng V."/>
            <person name="Clum A."/>
            <person name="Ohm R."/>
            <person name="Martin F."/>
            <person name="Silar P."/>
            <person name="Natvig D."/>
            <person name="Lalanne C."/>
            <person name="Gautier V."/>
            <person name="Ament-Velasquez S.L."/>
            <person name="Kruys A."/>
            <person name="Hutchinson M.I."/>
            <person name="Powell A.J."/>
            <person name="Barry K."/>
            <person name="Miller A.N."/>
            <person name="Grigoriev I.V."/>
            <person name="Debuchy R."/>
            <person name="Gladieux P."/>
            <person name="Thoren M.H."/>
            <person name="Johannesson H."/>
        </authorList>
    </citation>
    <scope>NUCLEOTIDE SEQUENCE</scope>
    <source>
        <strain evidence="10">CBS 731.68</strain>
    </source>
</reference>
<dbReference type="GeneID" id="87831898"/>
<sequence length="731" mass="80985">MAVPDTAVFQVPAREEPETGKDESSEDTIIITDDGEPALTFRGIFLATVLSAFQAVMFQIYYVRGLSSSSSPYFLGKGWTALFPRGDKLAARWRERGGQGKLPLLISIANLINPGPWNLKEHAICAITATSASNAAASVAVFAAQDPFYDLPISATTVILTLISIGLFGYGICGMMRPFAVWHVDVVYWSCLPTVKTLQGLHWQDLKGSKPLRWFWYSFVGMFFYEFLPAYIWPWLNAVSIPCLAAMRATGEKAAVLTNLFGGSVNNEGLGILSLSFDWQYITSFNTSLPLPLQAHSALGYLVCFAAMLGIYYTNAWDAKSQPFMSTRLRKEDGTAYPVAEVFTGGILNVEALQKYGIPRLTGSFAYAMFMANAAIGALVAHCVLFWGGDVVRAYKAARNGRHDDRHHAQMMKHYKEAPWWWYIAILVLSFVLGLIVVTTQHITLSAWAYVVSLLLGMFIAPFSTLLYSRYGNGIATNNLSKMLAGLILPERPIGNMYFAAWSHNVIANAVNLCSDLKMGEYLKIPPRVMFLTQVYGTILGGFINYGVMVSIVRGNRDLLAHSDSNSAWSGATIQSYNTNAISWALAKYLYKTGAKYEMVPIGLAIGTGIVAIHRLIAYFLPRIRNFSLYDINLPQFIQYAGYIPYNASQTCVILSQVLSGFFVQFYLRNYRPRIFRDYSYLITGAFDGASLTALFILSFAVFGAGGPSVPFPKWWGNNSDGYYDLCPVPE</sequence>
<gene>
    <name evidence="10" type="ORF">N657DRAFT_662252</name>
</gene>
<proteinExistence type="inferred from homology"/>
<keyword evidence="11" id="KW-1185">Reference proteome</keyword>
<name>A0AAN6Z6C7_9PEZI</name>
<keyword evidence="3" id="KW-0813">Transport</keyword>
<feature type="transmembrane region" description="Helical" evidence="9">
    <location>
        <begin position="599"/>
        <end position="621"/>
    </location>
</feature>
<dbReference type="EMBL" id="MU853225">
    <property type="protein sequence ID" value="KAK4125859.1"/>
    <property type="molecule type" value="Genomic_DNA"/>
</dbReference>
<evidence type="ECO:0000256" key="8">
    <source>
        <dbReference type="ARBA" id="ARBA00023136"/>
    </source>
</evidence>
<comment type="caution">
    <text evidence="10">The sequence shown here is derived from an EMBL/GenBank/DDBJ whole genome shotgun (WGS) entry which is preliminary data.</text>
</comment>
<dbReference type="GO" id="GO:0016020">
    <property type="term" value="C:membrane"/>
    <property type="evidence" value="ECO:0007669"/>
    <property type="project" value="UniProtKB-SubCell"/>
</dbReference>
<dbReference type="Proteomes" id="UP001302602">
    <property type="component" value="Unassembled WGS sequence"/>
</dbReference>
<evidence type="ECO:0000256" key="1">
    <source>
        <dbReference type="ARBA" id="ARBA00004141"/>
    </source>
</evidence>
<evidence type="ECO:0000256" key="3">
    <source>
        <dbReference type="ARBA" id="ARBA00022448"/>
    </source>
</evidence>
<evidence type="ECO:0000313" key="11">
    <source>
        <dbReference type="Proteomes" id="UP001302602"/>
    </source>
</evidence>
<feature type="transmembrane region" description="Helical" evidence="9">
    <location>
        <begin position="365"/>
        <end position="387"/>
    </location>
</feature>
<dbReference type="RefSeq" id="XP_062649630.1">
    <property type="nucleotide sequence ID" value="XM_062795129.1"/>
</dbReference>
<feature type="transmembrane region" description="Helical" evidence="9">
    <location>
        <begin position="680"/>
        <end position="706"/>
    </location>
</feature>
<evidence type="ECO:0000256" key="2">
    <source>
        <dbReference type="ARBA" id="ARBA00008807"/>
    </source>
</evidence>
<dbReference type="GO" id="GO:0015031">
    <property type="term" value="P:protein transport"/>
    <property type="evidence" value="ECO:0007669"/>
    <property type="project" value="UniProtKB-KW"/>
</dbReference>
<evidence type="ECO:0000256" key="9">
    <source>
        <dbReference type="SAM" id="Phobius"/>
    </source>
</evidence>
<dbReference type="AlphaFoldDB" id="A0AAN6Z6C7"/>
<keyword evidence="4 9" id="KW-0812">Transmembrane</keyword>
<evidence type="ECO:0000256" key="4">
    <source>
        <dbReference type="ARBA" id="ARBA00022692"/>
    </source>
</evidence>
<protein>
    <submittedName>
        <fullName evidence="10">OPT oligopeptide transporter</fullName>
    </submittedName>
</protein>
<evidence type="ECO:0000256" key="6">
    <source>
        <dbReference type="ARBA" id="ARBA00022927"/>
    </source>
</evidence>
<feature type="transmembrane region" description="Helical" evidence="9">
    <location>
        <begin position="447"/>
        <end position="468"/>
    </location>
</feature>
<dbReference type="Pfam" id="PF03169">
    <property type="entry name" value="OPT"/>
    <property type="match status" value="1"/>
</dbReference>
<dbReference type="GO" id="GO:0035673">
    <property type="term" value="F:oligopeptide transmembrane transporter activity"/>
    <property type="evidence" value="ECO:0007669"/>
    <property type="project" value="InterPro"/>
</dbReference>
<dbReference type="NCBIfam" id="TIGR00728">
    <property type="entry name" value="OPT_sfam"/>
    <property type="match status" value="1"/>
</dbReference>
<feature type="transmembrane region" description="Helical" evidence="9">
    <location>
        <begin position="529"/>
        <end position="548"/>
    </location>
</feature>
<reference evidence="10" key="1">
    <citation type="journal article" date="2023" name="Mol. Phylogenet. Evol.">
        <title>Genome-scale phylogeny and comparative genomics of the fungal order Sordariales.</title>
        <authorList>
            <person name="Hensen N."/>
            <person name="Bonometti L."/>
            <person name="Westerberg I."/>
            <person name="Brannstrom I.O."/>
            <person name="Guillou S."/>
            <person name="Cros-Aarteil S."/>
            <person name="Calhoun S."/>
            <person name="Haridas S."/>
            <person name="Kuo A."/>
            <person name="Mondo S."/>
            <person name="Pangilinan J."/>
            <person name="Riley R."/>
            <person name="LaButti K."/>
            <person name="Andreopoulos B."/>
            <person name="Lipzen A."/>
            <person name="Chen C."/>
            <person name="Yan M."/>
            <person name="Daum C."/>
            <person name="Ng V."/>
            <person name="Clum A."/>
            <person name="Steindorff A."/>
            <person name="Ohm R.A."/>
            <person name="Martin F."/>
            <person name="Silar P."/>
            <person name="Natvig D.O."/>
            <person name="Lalanne C."/>
            <person name="Gautier V."/>
            <person name="Ament-Velasquez S.L."/>
            <person name="Kruys A."/>
            <person name="Hutchinson M.I."/>
            <person name="Powell A.J."/>
            <person name="Barry K."/>
            <person name="Miller A.N."/>
            <person name="Grigoriev I.V."/>
            <person name="Debuchy R."/>
            <person name="Gladieux P."/>
            <person name="Hiltunen Thoren M."/>
            <person name="Johannesson H."/>
        </authorList>
    </citation>
    <scope>NUCLEOTIDE SEQUENCE</scope>
    <source>
        <strain evidence="10">CBS 731.68</strain>
    </source>
</reference>
<feature type="transmembrane region" description="Helical" evidence="9">
    <location>
        <begin position="44"/>
        <end position="63"/>
    </location>
</feature>
<evidence type="ECO:0000256" key="7">
    <source>
        <dbReference type="ARBA" id="ARBA00022989"/>
    </source>
</evidence>
<keyword evidence="6" id="KW-0653">Protein transport</keyword>
<evidence type="ECO:0000313" key="10">
    <source>
        <dbReference type="EMBL" id="KAK4125859.1"/>
    </source>
</evidence>
<accession>A0AAN6Z6C7</accession>
<keyword evidence="8 9" id="KW-0472">Membrane</keyword>